<protein>
    <submittedName>
        <fullName evidence="1">Uncharacterized protein</fullName>
    </submittedName>
</protein>
<keyword evidence="2" id="KW-1185">Reference proteome</keyword>
<sequence length="75" mass="8457">MPKSTLIISILGPASDDSVAGNDIKNRHWFQCSLTFLDTATLHVHVSKRAPNTYIRFKPRQNEVTMNLLAKGENF</sequence>
<gene>
    <name evidence="1" type="ORF">IEQ34_012844</name>
</gene>
<reference evidence="1 2" key="1">
    <citation type="journal article" date="2021" name="Hortic Res">
        <title>Chromosome-scale assembly of the Dendrobium chrysotoxum genome enhances the understanding of orchid evolution.</title>
        <authorList>
            <person name="Zhang Y."/>
            <person name="Zhang G.Q."/>
            <person name="Zhang D."/>
            <person name="Liu X.D."/>
            <person name="Xu X.Y."/>
            <person name="Sun W.H."/>
            <person name="Yu X."/>
            <person name="Zhu X."/>
            <person name="Wang Z.W."/>
            <person name="Zhao X."/>
            <person name="Zhong W.Y."/>
            <person name="Chen H."/>
            <person name="Yin W.L."/>
            <person name="Huang T."/>
            <person name="Niu S.C."/>
            <person name="Liu Z.J."/>
        </authorList>
    </citation>
    <scope>NUCLEOTIDE SEQUENCE [LARGE SCALE GENOMIC DNA]</scope>
    <source>
        <strain evidence="1">Lindl</strain>
    </source>
</reference>
<comment type="caution">
    <text evidence="1">The sequence shown here is derived from an EMBL/GenBank/DDBJ whole genome shotgun (WGS) entry which is preliminary data.</text>
</comment>
<dbReference type="AlphaFoldDB" id="A0AAV7G6S4"/>
<proteinExistence type="predicted"/>
<name>A0AAV7G6S4_DENCH</name>
<dbReference type="EMBL" id="JAGFBR010000012">
    <property type="protein sequence ID" value="KAH0457529.1"/>
    <property type="molecule type" value="Genomic_DNA"/>
</dbReference>
<evidence type="ECO:0000313" key="2">
    <source>
        <dbReference type="Proteomes" id="UP000775213"/>
    </source>
</evidence>
<dbReference type="Proteomes" id="UP000775213">
    <property type="component" value="Unassembled WGS sequence"/>
</dbReference>
<organism evidence="1 2">
    <name type="scientific">Dendrobium chrysotoxum</name>
    <name type="common">Orchid</name>
    <dbReference type="NCBI Taxonomy" id="161865"/>
    <lineage>
        <taxon>Eukaryota</taxon>
        <taxon>Viridiplantae</taxon>
        <taxon>Streptophyta</taxon>
        <taxon>Embryophyta</taxon>
        <taxon>Tracheophyta</taxon>
        <taxon>Spermatophyta</taxon>
        <taxon>Magnoliopsida</taxon>
        <taxon>Liliopsida</taxon>
        <taxon>Asparagales</taxon>
        <taxon>Orchidaceae</taxon>
        <taxon>Epidendroideae</taxon>
        <taxon>Malaxideae</taxon>
        <taxon>Dendrobiinae</taxon>
        <taxon>Dendrobium</taxon>
    </lineage>
</organism>
<accession>A0AAV7G6S4</accession>
<evidence type="ECO:0000313" key="1">
    <source>
        <dbReference type="EMBL" id="KAH0457529.1"/>
    </source>
</evidence>